<dbReference type="InterPro" id="IPR053144">
    <property type="entry name" value="Acetyltransferase_Butenolide"/>
</dbReference>
<comment type="caution">
    <text evidence="2">The sequence shown here is derived from an EMBL/GenBank/DDBJ whole genome shotgun (WGS) entry which is preliminary data.</text>
</comment>
<accession>A0A3N1GVE8</accession>
<dbReference type="EMBL" id="RJKL01000001">
    <property type="protein sequence ID" value="ROP34188.1"/>
    <property type="molecule type" value="Genomic_DNA"/>
</dbReference>
<dbReference type="AlphaFoldDB" id="A0A3N1GVE8"/>
<proteinExistence type="predicted"/>
<dbReference type="InterPro" id="IPR000182">
    <property type="entry name" value="GNAT_dom"/>
</dbReference>
<evidence type="ECO:0000259" key="1">
    <source>
        <dbReference type="PROSITE" id="PS51186"/>
    </source>
</evidence>
<dbReference type="GO" id="GO:0016747">
    <property type="term" value="F:acyltransferase activity, transferring groups other than amino-acyl groups"/>
    <property type="evidence" value="ECO:0007669"/>
    <property type="project" value="InterPro"/>
</dbReference>
<protein>
    <submittedName>
        <fullName evidence="2">Acetyltransferase (GNAT) family protein</fullName>
    </submittedName>
</protein>
<gene>
    <name evidence="2" type="ORF">EDD30_7265</name>
</gene>
<dbReference type="PROSITE" id="PS51186">
    <property type="entry name" value="GNAT"/>
    <property type="match status" value="1"/>
</dbReference>
<feature type="domain" description="N-acetyltransferase" evidence="1">
    <location>
        <begin position="12"/>
        <end position="148"/>
    </location>
</feature>
<dbReference type="CDD" id="cd04301">
    <property type="entry name" value="NAT_SF"/>
    <property type="match status" value="1"/>
</dbReference>
<evidence type="ECO:0000313" key="3">
    <source>
        <dbReference type="Proteomes" id="UP000271683"/>
    </source>
</evidence>
<dbReference type="Proteomes" id="UP000271683">
    <property type="component" value="Unassembled WGS sequence"/>
</dbReference>
<dbReference type="Pfam" id="PF13508">
    <property type="entry name" value="Acetyltransf_7"/>
    <property type="match status" value="1"/>
</dbReference>
<dbReference type="PANTHER" id="PTHR43233:SF1">
    <property type="entry name" value="FAMILY N-ACETYLTRANSFERASE, PUTATIVE (AFU_ORTHOLOGUE AFUA_6G03350)-RELATED"/>
    <property type="match status" value="1"/>
</dbReference>
<dbReference type="Gene3D" id="3.40.630.30">
    <property type="match status" value="1"/>
</dbReference>
<dbReference type="InterPro" id="IPR016181">
    <property type="entry name" value="Acyl_CoA_acyltransferase"/>
</dbReference>
<keyword evidence="2" id="KW-0808">Transferase</keyword>
<dbReference type="SUPFAM" id="SSF55729">
    <property type="entry name" value="Acyl-CoA N-acyltransferases (Nat)"/>
    <property type="match status" value="1"/>
</dbReference>
<reference evidence="2 3" key="1">
    <citation type="submission" date="2018-11" db="EMBL/GenBank/DDBJ databases">
        <title>Sequencing the genomes of 1000 actinobacteria strains.</title>
        <authorList>
            <person name="Klenk H.-P."/>
        </authorList>
    </citation>
    <scope>NUCLEOTIDE SEQUENCE [LARGE SCALE GENOMIC DNA]</scope>
    <source>
        <strain evidence="2 3">DSM 43634</strain>
    </source>
</reference>
<sequence length="148" mass="15961">MSVMTTPSTVPLGYRLISGPPHVDDYLALRERSGLSPRRPDQAAAALRGSWAAAHVVHQETGTTVGMGRVLGDGGWYFHVVDMAVLPDHQRRGIGDAVLTTLLEAIRREAPPGAYVNLLADPPGRRLYERHGFRLTAPSSEGMALILG</sequence>
<evidence type="ECO:0000313" key="2">
    <source>
        <dbReference type="EMBL" id="ROP34188.1"/>
    </source>
</evidence>
<name>A0A3N1GVE8_9ACTN</name>
<organism evidence="2 3">
    <name type="scientific">Couchioplanes caeruleus</name>
    <dbReference type="NCBI Taxonomy" id="56438"/>
    <lineage>
        <taxon>Bacteria</taxon>
        <taxon>Bacillati</taxon>
        <taxon>Actinomycetota</taxon>
        <taxon>Actinomycetes</taxon>
        <taxon>Micromonosporales</taxon>
        <taxon>Micromonosporaceae</taxon>
        <taxon>Couchioplanes</taxon>
    </lineage>
</organism>
<dbReference type="PANTHER" id="PTHR43233">
    <property type="entry name" value="FAMILY N-ACETYLTRANSFERASE, PUTATIVE (AFU_ORTHOLOGUE AFUA_6G03350)-RELATED"/>
    <property type="match status" value="1"/>
</dbReference>